<feature type="short sequence motif" description="Q motif" evidence="9">
    <location>
        <begin position="152"/>
        <end position="180"/>
    </location>
</feature>
<dbReference type="OrthoDB" id="10261904at2759"/>
<keyword evidence="7" id="KW-0694">RNA-binding</keyword>
<feature type="compositionally biased region" description="Basic and acidic residues" evidence="11">
    <location>
        <begin position="10"/>
        <end position="19"/>
    </location>
</feature>
<evidence type="ECO:0000256" key="3">
    <source>
        <dbReference type="ARBA" id="ARBA00022741"/>
    </source>
</evidence>
<keyword evidence="8" id="KW-0539">Nucleus</keyword>
<dbReference type="CDD" id="cd17955">
    <property type="entry name" value="DEADc_DDX49"/>
    <property type="match status" value="1"/>
</dbReference>
<gene>
    <name evidence="15" type="ORF">I302_05045</name>
</gene>
<dbReference type="CDD" id="cd18787">
    <property type="entry name" value="SF2_C_DEAD"/>
    <property type="match status" value="1"/>
</dbReference>
<evidence type="ECO:0000313" key="15">
    <source>
        <dbReference type="EMBL" id="OCF25232.1"/>
    </source>
</evidence>
<evidence type="ECO:0000256" key="6">
    <source>
        <dbReference type="ARBA" id="ARBA00022840"/>
    </source>
</evidence>
<feature type="domain" description="Helicase C-terminal" evidence="13">
    <location>
        <begin position="431"/>
        <end position="573"/>
    </location>
</feature>
<dbReference type="GO" id="GO:0010467">
    <property type="term" value="P:gene expression"/>
    <property type="evidence" value="ECO:0007669"/>
    <property type="project" value="UniProtKB-ARBA"/>
</dbReference>
<dbReference type="InterPro" id="IPR050079">
    <property type="entry name" value="DEAD_box_RNA_helicase"/>
</dbReference>
<dbReference type="VEuPathDB" id="FungiDB:I302_05045"/>
<dbReference type="PANTHER" id="PTHR47959">
    <property type="entry name" value="ATP-DEPENDENT RNA HELICASE RHLE-RELATED"/>
    <property type="match status" value="1"/>
</dbReference>
<dbReference type="InterPro" id="IPR011545">
    <property type="entry name" value="DEAD/DEAH_box_helicase_dom"/>
</dbReference>
<dbReference type="SMART" id="SM00490">
    <property type="entry name" value="HELICc"/>
    <property type="match status" value="1"/>
</dbReference>
<dbReference type="InterPro" id="IPR014001">
    <property type="entry name" value="Helicase_ATP-bd"/>
</dbReference>
<feature type="compositionally biased region" description="Low complexity" evidence="11">
    <location>
        <begin position="65"/>
        <end position="77"/>
    </location>
</feature>
<dbReference type="InterPro" id="IPR001650">
    <property type="entry name" value="Helicase_C-like"/>
</dbReference>
<dbReference type="GO" id="GO:0016787">
    <property type="term" value="F:hydrolase activity"/>
    <property type="evidence" value="ECO:0007669"/>
    <property type="project" value="UniProtKB-KW"/>
</dbReference>
<dbReference type="GO" id="GO:0005829">
    <property type="term" value="C:cytosol"/>
    <property type="evidence" value="ECO:0007669"/>
    <property type="project" value="TreeGrafter"/>
</dbReference>
<dbReference type="STRING" id="1296100.A0A1B9G2H7"/>
<protein>
    <submittedName>
        <fullName evidence="15">ATP-dependent RNA helicase DBP8</fullName>
    </submittedName>
</protein>
<evidence type="ECO:0000256" key="11">
    <source>
        <dbReference type="SAM" id="MobiDB-lite"/>
    </source>
</evidence>
<evidence type="ECO:0000256" key="9">
    <source>
        <dbReference type="PROSITE-ProRule" id="PRU00552"/>
    </source>
</evidence>
<feature type="compositionally biased region" description="Acidic residues" evidence="11">
    <location>
        <begin position="45"/>
        <end position="64"/>
    </location>
</feature>
<sequence>MTTTKKSSRKGLDPEKKPEGIVLDQNEVLKAMMAAQKGKGKEVVSDEEDDESDYQSENEDESENGDQGSESEGSSSSVHRQAGVKRSRKSVDEDGSESEEDAPVQPSNTASTSRINLPSRTSTALNGKLPQSTTKADPSAAFSANPKPSSDTSFASLGLSQPLITALASINIRKPTEIQAACVGPILSAGRDCIGGAKTGSGKTMAFALPIVERIARDPYGVWAVVLTPTRELAYQLSEQFLVVGKPLGLTTATIVGGMDMMTQAQQLEARPHIIVATPGRLCDLLRSDGMSQGKLSRVRTLVLDEADRLLTPTFAPELAYLFSQIPPKRQTCLFTATVSEAIMELANKPPPQGKEKPFVYRVESDTLTVSRLKQKYLFIPSQIRDPYLLYLLQHPPEDIDIALRADPKKKSQDSEPRQKKGKHAKRKIMEEEDENDNIPSTIIFTQRCATAHLLHLLLNQLEIPSVALHSHLTQPQRLLSLARFRAQEVKVLVTTDVGSRGLDIPEVAMVVNWDCPRRSDDYIHRVGRTARAGRGGVAITVVTERDVELVKMIEDDVKVKLQELSLPEETVLESMNKVALARRMATMEMHDSGFGERQAINKAKAVKRMKRDKASKGN</sequence>
<feature type="compositionally biased region" description="Polar residues" evidence="11">
    <location>
        <begin position="105"/>
        <end position="136"/>
    </location>
</feature>
<evidence type="ECO:0000256" key="4">
    <source>
        <dbReference type="ARBA" id="ARBA00022801"/>
    </source>
</evidence>
<feature type="compositionally biased region" description="Basic and acidic residues" evidence="11">
    <location>
        <begin position="407"/>
        <end position="419"/>
    </location>
</feature>
<comment type="similarity">
    <text evidence="10">Belongs to the DEAD box helicase family.</text>
</comment>
<dbReference type="Pfam" id="PF00271">
    <property type="entry name" value="Helicase_C"/>
    <property type="match status" value="1"/>
</dbReference>
<feature type="domain" description="DEAD-box RNA helicase Q" evidence="14">
    <location>
        <begin position="152"/>
        <end position="180"/>
    </location>
</feature>
<dbReference type="InterPro" id="IPR000629">
    <property type="entry name" value="RNA-helicase_DEAD-box_CS"/>
</dbReference>
<dbReference type="InterPro" id="IPR014014">
    <property type="entry name" value="RNA_helicase_DEAD_Q_motif"/>
</dbReference>
<feature type="region of interest" description="Disordered" evidence="11">
    <location>
        <begin position="1"/>
        <end position="153"/>
    </location>
</feature>
<evidence type="ECO:0000256" key="7">
    <source>
        <dbReference type="ARBA" id="ARBA00022884"/>
    </source>
</evidence>
<feature type="domain" description="Helicase ATP-binding" evidence="12">
    <location>
        <begin position="184"/>
        <end position="357"/>
    </location>
</feature>
<dbReference type="Gene3D" id="3.40.50.300">
    <property type="entry name" value="P-loop containing nucleotide triphosphate hydrolases"/>
    <property type="match status" value="2"/>
</dbReference>
<dbReference type="PROSITE" id="PS51194">
    <property type="entry name" value="HELICASE_CTER"/>
    <property type="match status" value="1"/>
</dbReference>
<dbReference type="GO" id="GO:0005634">
    <property type="term" value="C:nucleus"/>
    <property type="evidence" value="ECO:0007669"/>
    <property type="project" value="UniProtKB-SubCell"/>
</dbReference>
<dbReference type="SUPFAM" id="SSF52540">
    <property type="entry name" value="P-loop containing nucleoside triphosphate hydrolases"/>
    <property type="match status" value="1"/>
</dbReference>
<dbReference type="AlphaFoldDB" id="A0A1B9G2H7"/>
<evidence type="ECO:0000259" key="13">
    <source>
        <dbReference type="PROSITE" id="PS51194"/>
    </source>
</evidence>
<evidence type="ECO:0000259" key="14">
    <source>
        <dbReference type="PROSITE" id="PS51195"/>
    </source>
</evidence>
<dbReference type="PROSITE" id="PS00039">
    <property type="entry name" value="DEAD_ATP_HELICASE"/>
    <property type="match status" value="1"/>
</dbReference>
<feature type="compositionally biased region" description="Acidic residues" evidence="11">
    <location>
        <begin position="93"/>
        <end position="102"/>
    </location>
</feature>
<accession>A0A1B9G2H7</accession>
<dbReference type="PROSITE" id="PS51192">
    <property type="entry name" value="HELICASE_ATP_BIND_1"/>
    <property type="match status" value="1"/>
</dbReference>
<feature type="region of interest" description="Disordered" evidence="11">
    <location>
        <begin position="407"/>
        <end position="433"/>
    </location>
</feature>
<proteinExistence type="inferred from homology"/>
<keyword evidence="5 10" id="KW-0347">Helicase</keyword>
<comment type="subcellular location">
    <subcellularLocation>
        <location evidence="1">Nucleus</location>
    </subcellularLocation>
</comment>
<dbReference type="EMBL" id="KI894021">
    <property type="protein sequence ID" value="OCF25232.1"/>
    <property type="molecule type" value="Genomic_DNA"/>
</dbReference>
<evidence type="ECO:0000256" key="10">
    <source>
        <dbReference type="RuleBase" id="RU000492"/>
    </source>
</evidence>
<dbReference type="Pfam" id="PF00270">
    <property type="entry name" value="DEAD"/>
    <property type="match status" value="1"/>
</dbReference>
<keyword evidence="2" id="KW-0690">Ribosome biogenesis</keyword>
<dbReference type="GO" id="GO:0005524">
    <property type="term" value="F:ATP binding"/>
    <property type="evidence" value="ECO:0007669"/>
    <property type="project" value="UniProtKB-KW"/>
</dbReference>
<evidence type="ECO:0000259" key="12">
    <source>
        <dbReference type="PROSITE" id="PS51192"/>
    </source>
</evidence>
<dbReference type="SMART" id="SM00487">
    <property type="entry name" value="DEXDc"/>
    <property type="match status" value="1"/>
</dbReference>
<keyword evidence="3 10" id="KW-0547">Nucleotide-binding</keyword>
<evidence type="ECO:0000256" key="2">
    <source>
        <dbReference type="ARBA" id="ARBA00022517"/>
    </source>
</evidence>
<dbReference type="PANTHER" id="PTHR47959:SF24">
    <property type="entry name" value="ATP-DEPENDENT RNA HELICASE"/>
    <property type="match status" value="1"/>
</dbReference>
<reference evidence="15" key="1">
    <citation type="submission" date="2013-07" db="EMBL/GenBank/DDBJ databases">
        <title>The Genome Sequence of Cryptococcus bestiolae CBS10118.</title>
        <authorList>
            <consortium name="The Broad Institute Genome Sequencing Platform"/>
            <person name="Cuomo C."/>
            <person name="Litvintseva A."/>
            <person name="Chen Y."/>
            <person name="Heitman J."/>
            <person name="Sun S."/>
            <person name="Springer D."/>
            <person name="Dromer F."/>
            <person name="Young S.K."/>
            <person name="Zeng Q."/>
            <person name="Gargeya S."/>
            <person name="Fitzgerald M."/>
            <person name="Abouelleil A."/>
            <person name="Alvarado L."/>
            <person name="Berlin A.M."/>
            <person name="Chapman S.B."/>
            <person name="Dewar J."/>
            <person name="Goldberg J."/>
            <person name="Griggs A."/>
            <person name="Gujja S."/>
            <person name="Hansen M."/>
            <person name="Howarth C."/>
            <person name="Imamovic A."/>
            <person name="Larimer J."/>
            <person name="McCowan C."/>
            <person name="Murphy C."/>
            <person name="Pearson M."/>
            <person name="Priest M."/>
            <person name="Roberts A."/>
            <person name="Saif S."/>
            <person name="Shea T."/>
            <person name="Sykes S."/>
            <person name="Wortman J."/>
            <person name="Nusbaum C."/>
            <person name="Birren B."/>
        </authorList>
    </citation>
    <scope>NUCLEOTIDE SEQUENCE [LARGE SCALE GENOMIC DNA]</scope>
    <source>
        <strain evidence="15">CBS 10118</strain>
    </source>
</reference>
<keyword evidence="6 10" id="KW-0067">ATP-binding</keyword>
<dbReference type="GO" id="GO:0042254">
    <property type="term" value="P:ribosome biogenesis"/>
    <property type="evidence" value="ECO:0007669"/>
    <property type="project" value="UniProtKB-KW"/>
</dbReference>
<evidence type="ECO:0000256" key="1">
    <source>
        <dbReference type="ARBA" id="ARBA00004123"/>
    </source>
</evidence>
<evidence type="ECO:0000256" key="5">
    <source>
        <dbReference type="ARBA" id="ARBA00022806"/>
    </source>
</evidence>
<keyword evidence="4 10" id="KW-0378">Hydrolase</keyword>
<evidence type="ECO:0000256" key="8">
    <source>
        <dbReference type="ARBA" id="ARBA00023242"/>
    </source>
</evidence>
<reference evidence="15" key="2">
    <citation type="submission" date="2014-01" db="EMBL/GenBank/DDBJ databases">
        <title>Evolution of pathogenesis and genome organization in the Tremellales.</title>
        <authorList>
            <person name="Cuomo C."/>
            <person name="Litvintseva A."/>
            <person name="Heitman J."/>
            <person name="Chen Y."/>
            <person name="Sun S."/>
            <person name="Springer D."/>
            <person name="Dromer F."/>
            <person name="Young S."/>
            <person name="Zeng Q."/>
            <person name="Chapman S."/>
            <person name="Gujja S."/>
            <person name="Saif S."/>
            <person name="Birren B."/>
        </authorList>
    </citation>
    <scope>NUCLEOTIDE SEQUENCE</scope>
    <source>
        <strain evidence="15">CBS 10118</strain>
    </source>
</reference>
<organism evidence="15">
    <name type="scientific">Kwoniella bestiolae CBS 10118</name>
    <dbReference type="NCBI Taxonomy" id="1296100"/>
    <lineage>
        <taxon>Eukaryota</taxon>
        <taxon>Fungi</taxon>
        <taxon>Dikarya</taxon>
        <taxon>Basidiomycota</taxon>
        <taxon>Agaricomycotina</taxon>
        <taxon>Tremellomycetes</taxon>
        <taxon>Tremellales</taxon>
        <taxon>Cryptococcaceae</taxon>
        <taxon>Kwoniella</taxon>
    </lineage>
</organism>
<name>A0A1B9G2H7_9TREE</name>
<dbReference type="GO" id="GO:0003723">
    <property type="term" value="F:RNA binding"/>
    <property type="evidence" value="ECO:0007669"/>
    <property type="project" value="UniProtKB-KW"/>
</dbReference>
<dbReference type="InterPro" id="IPR027417">
    <property type="entry name" value="P-loop_NTPase"/>
</dbReference>
<dbReference type="GO" id="GO:0003724">
    <property type="term" value="F:RNA helicase activity"/>
    <property type="evidence" value="ECO:0007669"/>
    <property type="project" value="InterPro"/>
</dbReference>
<dbReference type="PROSITE" id="PS51195">
    <property type="entry name" value="Q_MOTIF"/>
    <property type="match status" value="1"/>
</dbReference>